<evidence type="ECO:0000256" key="1">
    <source>
        <dbReference type="SAM" id="MobiDB-lite"/>
    </source>
</evidence>
<keyword evidence="3" id="KW-1185">Reference proteome</keyword>
<evidence type="ECO:0000313" key="2">
    <source>
        <dbReference type="EMBL" id="CAE7554437.1"/>
    </source>
</evidence>
<feature type="region of interest" description="Disordered" evidence="1">
    <location>
        <begin position="187"/>
        <end position="212"/>
    </location>
</feature>
<organism evidence="2 3">
    <name type="scientific">Symbiodinium natans</name>
    <dbReference type="NCBI Taxonomy" id="878477"/>
    <lineage>
        <taxon>Eukaryota</taxon>
        <taxon>Sar</taxon>
        <taxon>Alveolata</taxon>
        <taxon>Dinophyceae</taxon>
        <taxon>Suessiales</taxon>
        <taxon>Symbiodiniaceae</taxon>
        <taxon>Symbiodinium</taxon>
    </lineage>
</organism>
<protein>
    <submittedName>
        <fullName evidence="2">Uncharacterized protein</fullName>
    </submittedName>
</protein>
<reference evidence="2" key="1">
    <citation type="submission" date="2021-02" db="EMBL/GenBank/DDBJ databases">
        <authorList>
            <person name="Dougan E. K."/>
            <person name="Rhodes N."/>
            <person name="Thang M."/>
            <person name="Chan C."/>
        </authorList>
    </citation>
    <scope>NUCLEOTIDE SEQUENCE</scope>
</reference>
<comment type="caution">
    <text evidence="2">The sequence shown here is derived from an EMBL/GenBank/DDBJ whole genome shotgun (WGS) entry which is preliminary data.</text>
</comment>
<sequence length="219" mass="23854">MAGEGDEERFNLQEGHGTDLGRALRLLWHGAAASILELSGCLDTEPRSLCIKAAEEREAFLQALMQDRAEAGRGATEFPSAAESWHLACVCLWSLWRGRVPEAKRAETLRRLEATNRAVRAQFEQLVSTDDFKEAKVQFLAGVEEIPMEGPHAGSAAASSNVSMTGHVKKPILKGAGERKHVAACRGQACGDETPNSNSSDDSVYPEYDGDDDFVCFEE</sequence>
<name>A0A812TY43_9DINO</name>
<dbReference type="Proteomes" id="UP000604046">
    <property type="component" value="Unassembled WGS sequence"/>
</dbReference>
<dbReference type="AlphaFoldDB" id="A0A812TY43"/>
<proteinExistence type="predicted"/>
<dbReference type="EMBL" id="CAJNDS010002640">
    <property type="protein sequence ID" value="CAE7554437.1"/>
    <property type="molecule type" value="Genomic_DNA"/>
</dbReference>
<evidence type="ECO:0000313" key="3">
    <source>
        <dbReference type="Proteomes" id="UP000604046"/>
    </source>
</evidence>
<accession>A0A812TY43</accession>
<gene>
    <name evidence="2" type="ORF">SNAT2548_LOCUS31144</name>
</gene>